<keyword evidence="4" id="KW-1185">Reference proteome</keyword>
<feature type="chain" id="PRO_5045472121" description="NADP-dependent oxidoreductase domain-containing protein" evidence="2">
    <location>
        <begin position="26"/>
        <end position="218"/>
    </location>
</feature>
<organism evidence="3 4">
    <name type="scientific">Prorocentrum cordatum</name>
    <dbReference type="NCBI Taxonomy" id="2364126"/>
    <lineage>
        <taxon>Eukaryota</taxon>
        <taxon>Sar</taxon>
        <taxon>Alveolata</taxon>
        <taxon>Dinophyceae</taxon>
        <taxon>Prorocentrales</taxon>
        <taxon>Prorocentraceae</taxon>
        <taxon>Prorocentrum</taxon>
    </lineage>
</organism>
<sequence length="218" mass="22800">MAAGARAALRALLALLCCGAPCAVGGVALRPRAGPGDVKVPRVRLPGGGGAMPMAGLGLPKCEPDAAVGGDCREKARNATLEFLLLGGRLLDTALAYENHRAVGAAIREAVDRHGVRREDLRWAAGIRPSVGHHVARDAVPLRLLRGAPVPERQVSDLAPTAGKGRRAHGGKGESSRVVLTDVGPVGVVERCPWAVRARLMRVIEVWLRGRAAEREGA</sequence>
<evidence type="ECO:0008006" key="5">
    <source>
        <dbReference type="Google" id="ProtNLM"/>
    </source>
</evidence>
<evidence type="ECO:0000256" key="2">
    <source>
        <dbReference type="SAM" id="SignalP"/>
    </source>
</evidence>
<dbReference type="Proteomes" id="UP001189429">
    <property type="component" value="Unassembled WGS sequence"/>
</dbReference>
<dbReference type="InterPro" id="IPR036812">
    <property type="entry name" value="NAD(P)_OxRdtase_dom_sf"/>
</dbReference>
<comment type="caution">
    <text evidence="3">The sequence shown here is derived from an EMBL/GenBank/DDBJ whole genome shotgun (WGS) entry which is preliminary data.</text>
</comment>
<accession>A0ABN9QC41</accession>
<dbReference type="Gene3D" id="3.20.20.100">
    <property type="entry name" value="NADP-dependent oxidoreductase domain"/>
    <property type="match status" value="1"/>
</dbReference>
<feature type="region of interest" description="Disordered" evidence="1">
    <location>
        <begin position="154"/>
        <end position="176"/>
    </location>
</feature>
<dbReference type="EMBL" id="CAUYUJ010002728">
    <property type="protein sequence ID" value="CAK0802119.1"/>
    <property type="molecule type" value="Genomic_DNA"/>
</dbReference>
<protein>
    <recommendedName>
        <fullName evidence="5">NADP-dependent oxidoreductase domain-containing protein</fullName>
    </recommendedName>
</protein>
<evidence type="ECO:0000313" key="3">
    <source>
        <dbReference type="EMBL" id="CAK0802119.1"/>
    </source>
</evidence>
<feature type="signal peptide" evidence="2">
    <location>
        <begin position="1"/>
        <end position="25"/>
    </location>
</feature>
<proteinExistence type="predicted"/>
<evidence type="ECO:0000256" key="1">
    <source>
        <dbReference type="SAM" id="MobiDB-lite"/>
    </source>
</evidence>
<reference evidence="3" key="1">
    <citation type="submission" date="2023-10" db="EMBL/GenBank/DDBJ databases">
        <authorList>
            <person name="Chen Y."/>
            <person name="Shah S."/>
            <person name="Dougan E. K."/>
            <person name="Thang M."/>
            <person name="Chan C."/>
        </authorList>
    </citation>
    <scope>NUCLEOTIDE SEQUENCE [LARGE SCALE GENOMIC DNA]</scope>
</reference>
<evidence type="ECO:0000313" key="4">
    <source>
        <dbReference type="Proteomes" id="UP001189429"/>
    </source>
</evidence>
<dbReference type="SUPFAM" id="SSF51430">
    <property type="entry name" value="NAD(P)-linked oxidoreductase"/>
    <property type="match status" value="1"/>
</dbReference>
<gene>
    <name evidence="3" type="ORF">PCOR1329_LOCUS9733</name>
</gene>
<keyword evidence="2" id="KW-0732">Signal</keyword>
<name>A0ABN9QC41_9DINO</name>